<keyword evidence="3" id="KW-1003">Cell membrane</keyword>
<dbReference type="CDD" id="cd12914">
    <property type="entry name" value="PDC1_DGC_like"/>
    <property type="match status" value="1"/>
</dbReference>
<keyword evidence="5 8" id="KW-1133">Transmembrane helix</keyword>
<evidence type="ECO:0000313" key="12">
    <source>
        <dbReference type="Proteomes" id="UP001317705"/>
    </source>
</evidence>
<evidence type="ECO:0000256" key="4">
    <source>
        <dbReference type="ARBA" id="ARBA00022692"/>
    </source>
</evidence>
<dbReference type="Pfam" id="PF02743">
    <property type="entry name" value="dCache_1"/>
    <property type="match status" value="1"/>
</dbReference>
<organism evidence="11 12">
    <name type="scientific">Geotalea uraniireducens</name>
    <dbReference type="NCBI Taxonomy" id="351604"/>
    <lineage>
        <taxon>Bacteria</taxon>
        <taxon>Pseudomonadati</taxon>
        <taxon>Thermodesulfobacteriota</taxon>
        <taxon>Desulfuromonadia</taxon>
        <taxon>Geobacterales</taxon>
        <taxon>Geobacteraceae</taxon>
        <taxon>Geotalea</taxon>
    </lineage>
</organism>
<dbReference type="EMBL" id="AP027151">
    <property type="protein sequence ID" value="BDV44820.1"/>
    <property type="molecule type" value="Genomic_DNA"/>
</dbReference>
<dbReference type="SMART" id="SM00304">
    <property type="entry name" value="HAMP"/>
    <property type="match status" value="1"/>
</dbReference>
<dbReference type="PROSITE" id="PS50887">
    <property type="entry name" value="GGDEF"/>
    <property type="match status" value="1"/>
</dbReference>
<dbReference type="Gene3D" id="6.10.340.10">
    <property type="match status" value="1"/>
</dbReference>
<dbReference type="EC" id="2.7.7.65" evidence="2"/>
<evidence type="ECO:0000259" key="10">
    <source>
        <dbReference type="PROSITE" id="PS50887"/>
    </source>
</evidence>
<feature type="transmembrane region" description="Helical" evidence="8">
    <location>
        <begin position="293"/>
        <end position="312"/>
    </location>
</feature>
<dbReference type="InterPro" id="IPR003660">
    <property type="entry name" value="HAMP_dom"/>
</dbReference>
<feature type="domain" description="HAMP" evidence="9">
    <location>
        <begin position="313"/>
        <end position="365"/>
    </location>
</feature>
<evidence type="ECO:0000256" key="3">
    <source>
        <dbReference type="ARBA" id="ARBA00022475"/>
    </source>
</evidence>
<dbReference type="CDD" id="cd18774">
    <property type="entry name" value="PDC2_HK_sensor"/>
    <property type="match status" value="1"/>
</dbReference>
<dbReference type="CDD" id="cd01949">
    <property type="entry name" value="GGDEF"/>
    <property type="match status" value="1"/>
</dbReference>
<comment type="catalytic activity">
    <reaction evidence="7">
        <text>2 GTP = 3',3'-c-di-GMP + 2 diphosphate</text>
        <dbReference type="Rhea" id="RHEA:24898"/>
        <dbReference type="ChEBI" id="CHEBI:33019"/>
        <dbReference type="ChEBI" id="CHEBI:37565"/>
        <dbReference type="ChEBI" id="CHEBI:58805"/>
        <dbReference type="EC" id="2.7.7.65"/>
    </reaction>
</comment>
<dbReference type="SMART" id="SM00267">
    <property type="entry name" value="GGDEF"/>
    <property type="match status" value="1"/>
</dbReference>
<dbReference type="CDD" id="cd06225">
    <property type="entry name" value="HAMP"/>
    <property type="match status" value="1"/>
</dbReference>
<accession>A0ABM8ER75</accession>
<evidence type="ECO:0000259" key="9">
    <source>
        <dbReference type="PROSITE" id="PS50885"/>
    </source>
</evidence>
<dbReference type="Gene3D" id="3.30.70.270">
    <property type="match status" value="1"/>
</dbReference>
<keyword evidence="12" id="KW-1185">Reference proteome</keyword>
<dbReference type="PROSITE" id="PS51257">
    <property type="entry name" value="PROKAR_LIPOPROTEIN"/>
    <property type="match status" value="1"/>
</dbReference>
<dbReference type="PROSITE" id="PS50885">
    <property type="entry name" value="HAMP"/>
    <property type="match status" value="1"/>
</dbReference>
<keyword evidence="4 8" id="KW-0812">Transmembrane</keyword>
<name>A0ABM8ER75_9BACT</name>
<evidence type="ECO:0000256" key="5">
    <source>
        <dbReference type="ARBA" id="ARBA00022989"/>
    </source>
</evidence>
<dbReference type="PANTHER" id="PTHR45138:SF9">
    <property type="entry name" value="DIGUANYLATE CYCLASE DGCM-RELATED"/>
    <property type="match status" value="1"/>
</dbReference>
<dbReference type="InterPro" id="IPR029787">
    <property type="entry name" value="Nucleotide_cyclase"/>
</dbReference>
<dbReference type="Proteomes" id="UP001317705">
    <property type="component" value="Chromosome"/>
</dbReference>
<evidence type="ECO:0000256" key="1">
    <source>
        <dbReference type="ARBA" id="ARBA00004651"/>
    </source>
</evidence>
<feature type="domain" description="GGDEF" evidence="10">
    <location>
        <begin position="398"/>
        <end position="530"/>
    </location>
</feature>
<dbReference type="Gene3D" id="3.30.450.20">
    <property type="entry name" value="PAS domain"/>
    <property type="match status" value="1"/>
</dbReference>
<gene>
    <name evidence="11" type="ORF">GURASL_37430</name>
</gene>
<dbReference type="PANTHER" id="PTHR45138">
    <property type="entry name" value="REGULATORY COMPONENTS OF SENSORY TRANSDUCTION SYSTEM"/>
    <property type="match status" value="1"/>
</dbReference>
<comment type="subcellular location">
    <subcellularLocation>
        <location evidence="1">Cell membrane</location>
        <topology evidence="1">Multi-pass membrane protein</topology>
    </subcellularLocation>
</comment>
<protein>
    <recommendedName>
        <fullName evidence="2">diguanylate cyclase</fullName>
        <ecNumber evidence="2">2.7.7.65</ecNumber>
    </recommendedName>
</protein>
<dbReference type="Pfam" id="PF00672">
    <property type="entry name" value="HAMP"/>
    <property type="match status" value="1"/>
</dbReference>
<dbReference type="SUPFAM" id="SSF55073">
    <property type="entry name" value="Nucleotide cyclase"/>
    <property type="match status" value="1"/>
</dbReference>
<dbReference type="InterPro" id="IPR050469">
    <property type="entry name" value="Diguanylate_Cyclase"/>
</dbReference>
<evidence type="ECO:0000256" key="8">
    <source>
        <dbReference type="SAM" id="Phobius"/>
    </source>
</evidence>
<dbReference type="InterPro" id="IPR000160">
    <property type="entry name" value="GGDEF_dom"/>
</dbReference>
<dbReference type="NCBIfam" id="TIGR00254">
    <property type="entry name" value="GGDEF"/>
    <property type="match status" value="1"/>
</dbReference>
<keyword evidence="6 8" id="KW-0472">Membrane</keyword>
<reference evidence="11 12" key="1">
    <citation type="submission" date="2022-12" db="EMBL/GenBank/DDBJ databases">
        <title>Polyphasic characterization of Geotalea uranireducens NIT-SL11 newly isolated from a complex of sewage sludge and microbially reduced graphene oxide.</title>
        <authorList>
            <person name="Xie L."/>
            <person name="Yoshida N."/>
            <person name="Meng L."/>
        </authorList>
    </citation>
    <scope>NUCLEOTIDE SEQUENCE [LARGE SCALE GENOMIC DNA]</scope>
    <source>
        <strain evidence="11 12">NIT-SL11</strain>
    </source>
</reference>
<sequence length="531" mass="58861">MPRNRITRLSLKSKIAFFMLALIVACVPLAAHVMLSLFQGEFARTVQTQQQTLVALIAGELDDKIRVAQGALIDAANSVSADDIATPGKALRFLQRLPGLNSHFDNGTFLFTPNGDLIAGTDPTTARAGNSFGDREYIRATKTSGAPHISPPFVSRQAHHHPIIMFTAPVIAPNGTLIAILCGSFDLMKDNFLGSLAATKIGQTGFFYLFTTDRQMIMHPDRQRILDTTLLQGYRNFAAQVDARGRLTVRMANRQGVPVISTFVRLLTVDWILAADFPVKEAYAPLRTAERSAWLSIIPGGFFLVIAMWLFMRHLTLPIVQLKEQIRETEETGVYRNVLIKSGDEIADVAEAFNSLMNRLHEKEDKLYHLSTHDAMTGLYNRLFFEAELERLNWGRTYPVSIVMVDVDNLKRVNDTLGHAAGDTLIAAAARALREAFRTEDVVARIGGDEFAILLELANEGAAAAALARIREAVVRCNGPESESFLSLSLGAATATVVNTLYETWKLADQRMYEEKGRRKGRRRDDVGRDE</sequence>
<evidence type="ECO:0000256" key="6">
    <source>
        <dbReference type="ARBA" id="ARBA00023136"/>
    </source>
</evidence>
<dbReference type="Pfam" id="PF00990">
    <property type="entry name" value="GGDEF"/>
    <property type="match status" value="1"/>
</dbReference>
<evidence type="ECO:0000256" key="7">
    <source>
        <dbReference type="ARBA" id="ARBA00034247"/>
    </source>
</evidence>
<dbReference type="InterPro" id="IPR033479">
    <property type="entry name" value="dCache_1"/>
</dbReference>
<proteinExistence type="predicted"/>
<dbReference type="InterPro" id="IPR043128">
    <property type="entry name" value="Rev_trsase/Diguanyl_cyclase"/>
</dbReference>
<dbReference type="RefSeq" id="WP_282000909.1">
    <property type="nucleotide sequence ID" value="NZ_AP027151.1"/>
</dbReference>
<evidence type="ECO:0000256" key="2">
    <source>
        <dbReference type="ARBA" id="ARBA00012528"/>
    </source>
</evidence>
<evidence type="ECO:0000313" key="11">
    <source>
        <dbReference type="EMBL" id="BDV44820.1"/>
    </source>
</evidence>